<protein>
    <submittedName>
        <fullName evidence="2">Uncharacterized protein</fullName>
    </submittedName>
</protein>
<gene>
    <name evidence="2" type="ORF">LCGC14_0146900</name>
</gene>
<feature type="compositionally biased region" description="Acidic residues" evidence="1">
    <location>
        <begin position="102"/>
        <end position="137"/>
    </location>
</feature>
<organism evidence="2">
    <name type="scientific">marine sediment metagenome</name>
    <dbReference type="NCBI Taxonomy" id="412755"/>
    <lineage>
        <taxon>unclassified sequences</taxon>
        <taxon>metagenomes</taxon>
        <taxon>ecological metagenomes</taxon>
    </lineage>
</organism>
<proteinExistence type="predicted"/>
<name>A0A0F9Y1K2_9ZZZZ</name>
<accession>A0A0F9Y1K2</accession>
<dbReference type="EMBL" id="LAZR01000051">
    <property type="protein sequence ID" value="KKN98578.1"/>
    <property type="molecule type" value="Genomic_DNA"/>
</dbReference>
<evidence type="ECO:0000256" key="1">
    <source>
        <dbReference type="SAM" id="MobiDB-lite"/>
    </source>
</evidence>
<reference evidence="2" key="1">
    <citation type="journal article" date="2015" name="Nature">
        <title>Complex archaea that bridge the gap between prokaryotes and eukaryotes.</title>
        <authorList>
            <person name="Spang A."/>
            <person name="Saw J.H."/>
            <person name="Jorgensen S.L."/>
            <person name="Zaremba-Niedzwiedzka K."/>
            <person name="Martijn J."/>
            <person name="Lind A.E."/>
            <person name="van Eijk R."/>
            <person name="Schleper C."/>
            <person name="Guy L."/>
            <person name="Ettema T.J."/>
        </authorList>
    </citation>
    <scope>NUCLEOTIDE SEQUENCE</scope>
</reference>
<dbReference type="AlphaFoldDB" id="A0A0F9Y1K2"/>
<sequence length="189" mass="21615">MVTLSRRIYRVTNLTDQPRTINGIPKIVRTGVSVGPFVLRPGFFVDVEDSILTPGLRRHQKNKVVSFFRMISVEYDRPTTNKTVRRAATTPPPAPAPLKEEVVEEPVVQEEPVEEEESVVEEEVTEDSEEVVEEEEISSISLNDITDLNREELLQLCEEFDIKTRSDIKTKTLRKKVKAYLSENTQTDE</sequence>
<comment type="caution">
    <text evidence="2">The sequence shown here is derived from an EMBL/GenBank/DDBJ whole genome shotgun (WGS) entry which is preliminary data.</text>
</comment>
<feature type="region of interest" description="Disordered" evidence="1">
    <location>
        <begin position="85"/>
        <end position="138"/>
    </location>
</feature>
<evidence type="ECO:0000313" key="2">
    <source>
        <dbReference type="EMBL" id="KKN98578.1"/>
    </source>
</evidence>